<dbReference type="Proteomes" id="UP000269396">
    <property type="component" value="Unassembled WGS sequence"/>
</dbReference>
<keyword evidence="2" id="KW-1185">Reference proteome</keyword>
<name>A0A183NW30_9TREM</name>
<accession>A0A183NW30</accession>
<reference evidence="1 2" key="1">
    <citation type="submission" date="2018-11" db="EMBL/GenBank/DDBJ databases">
        <authorList>
            <consortium name="Pathogen Informatics"/>
        </authorList>
    </citation>
    <scope>NUCLEOTIDE SEQUENCE [LARGE SCALE GENOMIC DNA]</scope>
    <source>
        <strain>Denwood</strain>
        <strain evidence="2">Zambia</strain>
    </source>
</reference>
<organism evidence="1 2">
    <name type="scientific">Schistosoma mattheei</name>
    <dbReference type="NCBI Taxonomy" id="31246"/>
    <lineage>
        <taxon>Eukaryota</taxon>
        <taxon>Metazoa</taxon>
        <taxon>Spiralia</taxon>
        <taxon>Lophotrochozoa</taxon>
        <taxon>Platyhelminthes</taxon>
        <taxon>Trematoda</taxon>
        <taxon>Digenea</taxon>
        <taxon>Strigeidida</taxon>
        <taxon>Schistosomatoidea</taxon>
        <taxon>Schistosomatidae</taxon>
        <taxon>Schistosoma</taxon>
    </lineage>
</organism>
<gene>
    <name evidence="1" type="ORF">SMTD_LOCUS6316</name>
</gene>
<protein>
    <submittedName>
        <fullName evidence="1">Uncharacterized protein</fullName>
    </submittedName>
</protein>
<evidence type="ECO:0000313" key="1">
    <source>
        <dbReference type="EMBL" id="VDP33254.1"/>
    </source>
</evidence>
<proteinExistence type="predicted"/>
<dbReference type="AlphaFoldDB" id="A0A183NW30"/>
<evidence type="ECO:0000313" key="2">
    <source>
        <dbReference type="Proteomes" id="UP000269396"/>
    </source>
</evidence>
<dbReference type="EMBL" id="UZAL01027523">
    <property type="protein sequence ID" value="VDP33254.1"/>
    <property type="molecule type" value="Genomic_DNA"/>
</dbReference>
<sequence>MKRLIDSWDYSLCYFYLIVLNVLNNLNENFLVILKIFQVNDIVDRLIAVYYHLSYLQNYLMY</sequence>